<evidence type="ECO:0000256" key="8">
    <source>
        <dbReference type="ARBA" id="ARBA00022968"/>
    </source>
</evidence>
<keyword evidence="21" id="KW-1185">Reference proteome</keyword>
<dbReference type="PANTHER" id="PTHR12349">
    <property type="entry name" value="ANKYRIN REPEAT AND LEM DOMAIN-CONTAINING PROTEIN 2"/>
    <property type="match status" value="1"/>
</dbReference>
<keyword evidence="6" id="KW-0498">Mitosis</keyword>
<dbReference type="InterPro" id="IPR036770">
    <property type="entry name" value="Ankyrin_rpt-contain_sf"/>
</dbReference>
<dbReference type="CDD" id="cd12944">
    <property type="entry name" value="LEM_ANKL2"/>
    <property type="match status" value="1"/>
</dbReference>
<dbReference type="GO" id="GO:0051301">
    <property type="term" value="P:cell division"/>
    <property type="evidence" value="ECO:0007669"/>
    <property type="project" value="UniProtKB-KW"/>
</dbReference>
<evidence type="ECO:0000256" key="12">
    <source>
        <dbReference type="ARBA" id="ARBA00023306"/>
    </source>
</evidence>
<feature type="compositionally biased region" description="Acidic residues" evidence="17">
    <location>
        <begin position="488"/>
        <end position="507"/>
    </location>
</feature>
<keyword evidence="3" id="KW-0597">Phosphoprotein</keyword>
<evidence type="ECO:0000256" key="17">
    <source>
        <dbReference type="SAM" id="MobiDB-lite"/>
    </source>
</evidence>
<dbReference type="PROSITE" id="PS50954">
    <property type="entry name" value="LEM"/>
    <property type="match status" value="1"/>
</dbReference>
<dbReference type="SUPFAM" id="SSF48403">
    <property type="entry name" value="Ankyrin repeat"/>
    <property type="match status" value="1"/>
</dbReference>
<dbReference type="FunFam" id="1.25.40.20:FF:000072">
    <property type="entry name" value="Ankyrin repeat and LEM domain containing 2"/>
    <property type="match status" value="1"/>
</dbReference>
<protein>
    <recommendedName>
        <fullName evidence="15">Ankyrin repeat and LEM domain-containing protein 2</fullName>
    </recommendedName>
    <alternativeName>
        <fullName evidence="16">LEM domain-containing protein 4</fullName>
    </alternativeName>
</protein>
<dbReference type="Pfam" id="PF03020">
    <property type="entry name" value="LEM"/>
    <property type="match status" value="1"/>
</dbReference>
<feature type="region of interest" description="Disordered" evidence="17">
    <location>
        <begin position="806"/>
        <end position="842"/>
    </location>
</feature>
<keyword evidence="12" id="KW-0131">Cell cycle</keyword>
<dbReference type="Pfam" id="PF24567">
    <property type="entry name" value="ANKLE2_3rd"/>
    <property type="match status" value="1"/>
</dbReference>
<sequence length="1066" mass="116580">MLWPQLAAAEWAALAWELLGASVLLIAVRWLVRRLEKRPRGLGRSGVRDPLLCAAAGPAPDPGEMTMDAILARLKLLNPDDLREEIVKAGLKCGPITSTTRFIFEKKLAQALLEHGRTLPSHPTNHDAPGATSLSQDTQEILKSAVGSQAEQVSFSEDRDFGYSVGLNPPEEDAVTAKTCSVPFSAAAGVDGHKAVVRASMEPPLYYGVCPAYEDAPARNERIHVYEDKKEALQAVKMIKGSRFKAFSRREDAEKFARGICDYFPSPNKTSLPLSPVKIAPLFSNDGLYLPESETVNKERANSYKNPRTQDLTAKLRKAVERGEEDTFSDLIWSNPRYLIGSGDNPTIVQEGCRYNVMHVAAKENQASICQLTLETLENPEFMRLMYPDDNPSMLEKRICYIVDLYLNTPDKMVYDTPLHFACKFGNADVVSVLSSHPLIVKNPRNKYNKTPEDVSTYNSQSFIKFPLCTPQLTRVRENNRGSGNDDAGGDDGDDDGCDGDDDDDSNGGDSEGYGGGGDDDDSGDGDDYGDDDGNDDGSVDGDNDGGGDDDGCDGMTMVVMVVMVICERSKNNSAELKDRIREYLKGQYYVPLLRAEDTSSPVIGELWSSDQTAEAPYVGHGGGSPRDPILTLRAFAGPLSPSKAEDFRRLWKTPPREKAGFFHNVRKSDPERGIERVGRELAHELGYPWVEYWDFLGCFVDLSSQEGLQKLEEYLTQQEVGKKAQQDTGENEACCQENASAFAHRRKCSNSISVRAFLDEDDDMSLEEIKNRQNTARNNTQPTVDVFGDSRCEILPLEQKTNLIEASSSTSSHSSRNGFCSPLSGSKTLSGKRPKAPSQEEALVAPVSSLTVEFDKLNLQNLGSSFSKTTSKNLKTRDKKTLTSGVDGVESDSLEPPPDKLGNSQLRTESEMSAGIAKMCLGPNSPRHEAQHSCTSVFLAPSRVPAMKEAGQRLFLFGEEPSKLDQDVLAALECADVDPLQYPAVHRWKSAVLCFPPSDRQSWPSPALKGKSKSQPPELGCPHSCSPGKPGPGPHSPGLGSPGRYSPADGGRLRRMARLAQLATL</sequence>
<evidence type="ECO:0000256" key="7">
    <source>
        <dbReference type="ARBA" id="ARBA00022824"/>
    </source>
</evidence>
<evidence type="ECO:0000256" key="11">
    <source>
        <dbReference type="ARBA" id="ARBA00023136"/>
    </source>
</evidence>
<evidence type="ECO:0000313" key="20">
    <source>
        <dbReference type="EMBL" id="KAF5923861.1"/>
    </source>
</evidence>
<evidence type="ECO:0000256" key="3">
    <source>
        <dbReference type="ARBA" id="ARBA00022553"/>
    </source>
</evidence>
<comment type="similarity">
    <text evidence="2">Belongs to the ANKLE2 family.</text>
</comment>
<dbReference type="GO" id="GO:0051721">
    <property type="term" value="F:protein phosphatase 2A binding"/>
    <property type="evidence" value="ECO:0007669"/>
    <property type="project" value="TreeGrafter"/>
</dbReference>
<keyword evidence="8" id="KW-0735">Signal-anchor</keyword>
<keyword evidence="5 18" id="KW-0812">Transmembrane</keyword>
<keyword evidence="7" id="KW-0256">Endoplasmic reticulum</keyword>
<evidence type="ECO:0000256" key="10">
    <source>
        <dbReference type="ARBA" id="ARBA00023043"/>
    </source>
</evidence>
<dbReference type="Gene3D" id="1.25.40.20">
    <property type="entry name" value="Ankyrin repeat-containing domain"/>
    <property type="match status" value="1"/>
</dbReference>
<comment type="function">
    <text evidence="13">Involved in mitotic nuclear envelope reassembly by promoting dephosphorylation of BAF/BANF1 during mitotic exit. Coordinates the control of BAF/BANF1 dephosphorylation by inhibiting VRK1 kinase and promoting dephosphorylation of BAF/BANF1 by protein phosphatase 2A (PP2A), thereby facilitating nuclear envelope assembly. May regulate nuclear localization of VRK1 in non-dividing cells. It is unclear whether it acts as a real PP2A regulatory subunit or whether it is involved in recruitment of the PP2A complex. Involved in brain development.</text>
</comment>
<accession>A0A7J7F781</accession>
<evidence type="ECO:0000256" key="15">
    <source>
        <dbReference type="ARBA" id="ARBA00074558"/>
    </source>
</evidence>
<evidence type="ECO:0000256" key="13">
    <source>
        <dbReference type="ARBA" id="ARBA00056222"/>
    </source>
</evidence>
<dbReference type="GO" id="GO:0007399">
    <property type="term" value="P:nervous system development"/>
    <property type="evidence" value="ECO:0007669"/>
    <property type="project" value="UniProtKB-ARBA"/>
</dbReference>
<dbReference type="InterPro" id="IPR056237">
    <property type="entry name" value="ANKLE2_3rd"/>
</dbReference>
<gene>
    <name evidence="20" type="ORF">HPG69_007492</name>
</gene>
<comment type="subcellular location">
    <subcellularLocation>
        <location evidence="1">Endoplasmic reticulum membrane</location>
        <topology evidence="1">Single-pass type III membrane protein</topology>
    </subcellularLocation>
</comment>
<dbReference type="InterPro" id="IPR011015">
    <property type="entry name" value="LEM/LEM-like_dom_sf"/>
</dbReference>
<feature type="region of interest" description="Disordered" evidence="17">
    <location>
        <begin position="866"/>
        <end position="906"/>
    </location>
</feature>
<feature type="compositionally biased region" description="Acidic residues" evidence="17">
    <location>
        <begin position="518"/>
        <end position="553"/>
    </location>
</feature>
<evidence type="ECO:0000256" key="2">
    <source>
        <dbReference type="ARBA" id="ARBA00007597"/>
    </source>
</evidence>
<feature type="domain" description="LEM" evidence="19">
    <location>
        <begin position="71"/>
        <end position="115"/>
    </location>
</feature>
<evidence type="ECO:0000256" key="6">
    <source>
        <dbReference type="ARBA" id="ARBA00022776"/>
    </source>
</evidence>
<dbReference type="GO" id="GO:0005789">
    <property type="term" value="C:endoplasmic reticulum membrane"/>
    <property type="evidence" value="ECO:0007669"/>
    <property type="project" value="UniProtKB-SubCell"/>
</dbReference>
<evidence type="ECO:0000256" key="9">
    <source>
        <dbReference type="ARBA" id="ARBA00022989"/>
    </source>
</evidence>
<keyword evidence="9 18" id="KW-1133">Transmembrane helix</keyword>
<dbReference type="FunFam" id="1.10.720.40:FF:000001">
    <property type="entry name" value="LEM domain containing 2, isoform CRA_a"/>
    <property type="match status" value="1"/>
</dbReference>
<dbReference type="AlphaFoldDB" id="A0A7J7F781"/>
<name>A0A7J7F781_DICBM</name>
<dbReference type="InterPro" id="IPR035006">
    <property type="entry name" value="LEM_ANKL2"/>
</dbReference>
<dbReference type="InterPro" id="IPR003887">
    <property type="entry name" value="LEM_dom"/>
</dbReference>
<evidence type="ECO:0000256" key="4">
    <source>
        <dbReference type="ARBA" id="ARBA00022618"/>
    </source>
</evidence>
<evidence type="ECO:0000256" key="18">
    <source>
        <dbReference type="SAM" id="Phobius"/>
    </source>
</evidence>
<dbReference type="SUPFAM" id="SSF63451">
    <property type="entry name" value="LEM domain"/>
    <property type="match status" value="1"/>
</dbReference>
<feature type="region of interest" description="Disordered" evidence="17">
    <location>
        <begin position="475"/>
        <end position="553"/>
    </location>
</feature>
<evidence type="ECO:0000256" key="5">
    <source>
        <dbReference type="ARBA" id="ARBA00022692"/>
    </source>
</evidence>
<comment type="caution">
    <text evidence="20">The sequence shown here is derived from an EMBL/GenBank/DDBJ whole genome shotgun (WGS) entry which is preliminary data.</text>
</comment>
<reference evidence="20 21" key="1">
    <citation type="journal article" date="2020" name="Mol. Biol. Evol.">
        <title>Interspecific Gene Flow and the Evolution of Specialization in Black and White Rhinoceros.</title>
        <authorList>
            <person name="Moodley Y."/>
            <person name="Westbury M.V."/>
            <person name="Russo I.M."/>
            <person name="Gopalakrishnan S."/>
            <person name="Rakotoarivelo A."/>
            <person name="Olsen R.A."/>
            <person name="Prost S."/>
            <person name="Tunstall T."/>
            <person name="Ryder O.A."/>
            <person name="Dalen L."/>
            <person name="Bruford M.W."/>
        </authorList>
    </citation>
    <scope>NUCLEOTIDE SEQUENCE [LARGE SCALE GENOMIC DNA]</scope>
    <source>
        <strain evidence="20">SBR-YM</strain>
        <tissue evidence="20">Skin</tissue>
    </source>
</reference>
<comment type="subunit">
    <text evidence="14">Interacts with BAF/BANF1. Interacts with protein phosphatase 2A (PP2A) components PPP2C (PPP2CA or PPP2CB) and PPP2R1A.</text>
</comment>
<dbReference type="Gene3D" id="1.10.720.40">
    <property type="match status" value="1"/>
</dbReference>
<dbReference type="EMBL" id="JACDTQ010001105">
    <property type="protein sequence ID" value="KAF5923861.1"/>
    <property type="molecule type" value="Genomic_DNA"/>
</dbReference>
<evidence type="ECO:0000313" key="21">
    <source>
        <dbReference type="Proteomes" id="UP000551758"/>
    </source>
</evidence>
<dbReference type="GO" id="GO:0031468">
    <property type="term" value="P:nuclear membrane reassembly"/>
    <property type="evidence" value="ECO:0007669"/>
    <property type="project" value="UniProtKB-ARBA"/>
</dbReference>
<keyword evidence="10" id="KW-0040">ANK repeat</keyword>
<organism evidence="20 21">
    <name type="scientific">Diceros bicornis minor</name>
    <name type="common">South-central black rhinoceros</name>
    <dbReference type="NCBI Taxonomy" id="77932"/>
    <lineage>
        <taxon>Eukaryota</taxon>
        <taxon>Metazoa</taxon>
        <taxon>Chordata</taxon>
        <taxon>Craniata</taxon>
        <taxon>Vertebrata</taxon>
        <taxon>Euteleostomi</taxon>
        <taxon>Mammalia</taxon>
        <taxon>Eutheria</taxon>
        <taxon>Laurasiatheria</taxon>
        <taxon>Perissodactyla</taxon>
        <taxon>Rhinocerotidae</taxon>
        <taxon>Diceros</taxon>
    </lineage>
</organism>
<dbReference type="Proteomes" id="UP000551758">
    <property type="component" value="Unassembled WGS sequence"/>
</dbReference>
<evidence type="ECO:0000256" key="16">
    <source>
        <dbReference type="ARBA" id="ARBA00081980"/>
    </source>
</evidence>
<keyword evidence="4" id="KW-0132">Cell division</keyword>
<feature type="transmembrane region" description="Helical" evidence="18">
    <location>
        <begin position="12"/>
        <end position="32"/>
    </location>
</feature>
<feature type="region of interest" description="Disordered" evidence="17">
    <location>
        <begin position="1004"/>
        <end position="1053"/>
    </location>
</feature>
<evidence type="ECO:0000256" key="14">
    <source>
        <dbReference type="ARBA" id="ARBA00063367"/>
    </source>
</evidence>
<dbReference type="PANTHER" id="PTHR12349:SF4">
    <property type="entry name" value="ANKYRIN REPEAT AND LEM DOMAIN-CONTAINING PROTEIN 2"/>
    <property type="match status" value="1"/>
</dbReference>
<evidence type="ECO:0000256" key="1">
    <source>
        <dbReference type="ARBA" id="ARBA00004643"/>
    </source>
</evidence>
<evidence type="ECO:0000259" key="19">
    <source>
        <dbReference type="PROSITE" id="PS50954"/>
    </source>
</evidence>
<keyword evidence="11 18" id="KW-0472">Membrane</keyword>
<proteinExistence type="inferred from homology"/>